<dbReference type="NCBIfam" id="NF003197">
    <property type="entry name" value="PRK04169.1-1"/>
    <property type="match status" value="1"/>
</dbReference>
<evidence type="ECO:0000256" key="2">
    <source>
        <dbReference type="ARBA" id="ARBA00022679"/>
    </source>
</evidence>
<accession>A0A7X0VXQ8</accession>
<keyword evidence="4 9" id="KW-0460">Magnesium</keyword>
<gene>
    <name evidence="9" type="primary">pcrB</name>
    <name evidence="10" type="ORF">H7C18_14725</name>
</gene>
<evidence type="ECO:0000256" key="9">
    <source>
        <dbReference type="HAMAP-Rule" id="MF_00112"/>
    </source>
</evidence>
<proteinExistence type="inferred from homology"/>
<keyword evidence="7 9" id="KW-1208">Phospholipid metabolism</keyword>
<keyword evidence="6 9" id="KW-0594">Phospholipid biosynthesis</keyword>
<dbReference type="NCBIfam" id="TIGR01768">
    <property type="entry name" value="GGGP-family"/>
    <property type="match status" value="1"/>
</dbReference>
<sequence length="245" mass="26891">MEERMISFPSFYAEWRHVFKLDPDRPIADEALERVCLSGTDAILVGGSSGVTYDNTVELLSRIRRYELPCACELTDPAGAVPGFDGYLVPMVLNTPHREWLIGRQAEALADYGRLMPWESVAGEAYIVLNGEATVARLTEAEADLTPAQTVAYAQLADRLWRVPVLYLEYSGTFGDMALVRKVRDGLSQARLFYGGGVRTPEQAREAAAAAHTVIVGNVVYDDLPAALATVPAVKNSVKEQDHVF</sequence>
<dbReference type="PANTHER" id="PTHR40029">
    <property type="match status" value="1"/>
</dbReference>
<dbReference type="Pfam" id="PF01884">
    <property type="entry name" value="PcrB"/>
    <property type="match status" value="1"/>
</dbReference>
<keyword evidence="5 9" id="KW-0443">Lipid metabolism</keyword>
<dbReference type="Gene3D" id="3.20.20.390">
    <property type="entry name" value="FMN-linked oxidoreductases"/>
    <property type="match status" value="1"/>
</dbReference>
<dbReference type="PANTHER" id="PTHR40029:SF2">
    <property type="entry name" value="HEPTAPRENYLGLYCERYL PHOSPHATE SYNTHASE"/>
    <property type="match status" value="1"/>
</dbReference>
<reference evidence="10 11" key="1">
    <citation type="submission" date="2020-08" db="EMBL/GenBank/DDBJ databases">
        <title>Cohnella phylogeny.</title>
        <authorList>
            <person name="Dunlap C."/>
        </authorList>
    </citation>
    <scope>NUCLEOTIDE SEQUENCE [LARGE SCALE GENOMIC DNA]</scope>
    <source>
        <strain evidence="10 11">CBP 2801</strain>
    </source>
</reference>
<evidence type="ECO:0000256" key="7">
    <source>
        <dbReference type="ARBA" id="ARBA00023264"/>
    </source>
</evidence>
<dbReference type="HAMAP" id="MF_00112">
    <property type="entry name" value="GGGP_HepGP_synthase"/>
    <property type="match status" value="1"/>
</dbReference>
<organism evidence="10 11">
    <name type="scientific">Cohnella zeiphila</name>
    <dbReference type="NCBI Taxonomy" id="2761120"/>
    <lineage>
        <taxon>Bacteria</taxon>
        <taxon>Bacillati</taxon>
        <taxon>Bacillota</taxon>
        <taxon>Bacilli</taxon>
        <taxon>Bacillales</taxon>
        <taxon>Paenibacillaceae</taxon>
        <taxon>Cohnella</taxon>
    </lineage>
</organism>
<feature type="binding site" evidence="9">
    <location>
        <position position="197"/>
    </location>
    <ligand>
        <name>sn-glycerol 1-phosphate</name>
        <dbReference type="ChEBI" id="CHEBI:57685"/>
    </ligand>
</feature>
<evidence type="ECO:0000256" key="1">
    <source>
        <dbReference type="ARBA" id="ARBA00022516"/>
    </source>
</evidence>
<name>A0A7X0VXQ8_9BACL</name>
<comment type="caution">
    <text evidence="10">The sequence shown here is derived from an EMBL/GenBank/DDBJ whole genome shotgun (WGS) entry which is preliminary data.</text>
</comment>
<evidence type="ECO:0000313" key="10">
    <source>
        <dbReference type="EMBL" id="MBB6732173.1"/>
    </source>
</evidence>
<dbReference type="GO" id="GO:0120536">
    <property type="term" value="F:heptaprenylglyceryl phosphate synthase activity"/>
    <property type="evidence" value="ECO:0007669"/>
    <property type="project" value="UniProtKB-ARBA"/>
</dbReference>
<evidence type="ECO:0000256" key="3">
    <source>
        <dbReference type="ARBA" id="ARBA00022723"/>
    </source>
</evidence>
<dbReference type="EC" id="2.5.1.n9" evidence="9"/>
<feature type="binding site" evidence="9">
    <location>
        <position position="20"/>
    </location>
    <ligand>
        <name>sn-glycerol 1-phosphate</name>
        <dbReference type="ChEBI" id="CHEBI:57685"/>
    </ligand>
</feature>
<evidence type="ECO:0000313" key="11">
    <source>
        <dbReference type="Proteomes" id="UP000564644"/>
    </source>
</evidence>
<dbReference type="RefSeq" id="WP_185129847.1">
    <property type="nucleotide sequence ID" value="NZ_JACJVO010000018.1"/>
</dbReference>
<evidence type="ECO:0000256" key="4">
    <source>
        <dbReference type="ARBA" id="ARBA00022842"/>
    </source>
</evidence>
<keyword evidence="2 9" id="KW-0808">Transferase</keyword>
<dbReference type="GO" id="GO:0000287">
    <property type="term" value="F:magnesium ion binding"/>
    <property type="evidence" value="ECO:0007669"/>
    <property type="project" value="UniProtKB-UniRule"/>
</dbReference>
<dbReference type="Proteomes" id="UP000564644">
    <property type="component" value="Unassembled WGS sequence"/>
</dbReference>
<dbReference type="CDD" id="cd02812">
    <property type="entry name" value="PcrB_like"/>
    <property type="match status" value="1"/>
</dbReference>
<comment type="subunit">
    <text evidence="9">Homodimer.</text>
</comment>
<dbReference type="GO" id="GO:0046474">
    <property type="term" value="P:glycerophospholipid biosynthetic process"/>
    <property type="evidence" value="ECO:0007669"/>
    <property type="project" value="UniProtKB-UniRule"/>
</dbReference>
<protein>
    <recommendedName>
        <fullName evidence="9">Heptaprenylglyceryl phosphate synthase</fullName>
        <shortName evidence="9">HepGP synthase</shortName>
        <ecNumber evidence="9">2.5.1.n9</ecNumber>
    </recommendedName>
    <alternativeName>
        <fullName evidence="9">Glycerol-1-phosphate heptaprenyltransferase</fullName>
    </alternativeName>
</protein>
<evidence type="ECO:0000256" key="8">
    <source>
        <dbReference type="ARBA" id="ARBA00048318"/>
    </source>
</evidence>
<dbReference type="UniPathway" id="UPA00940"/>
<dbReference type="InterPro" id="IPR038597">
    <property type="entry name" value="GGGP/HepGP_synthase_sf"/>
</dbReference>
<feature type="binding site" evidence="9">
    <location>
        <begin position="217"/>
        <end position="218"/>
    </location>
    <ligand>
        <name>sn-glycerol 1-phosphate</name>
        <dbReference type="ChEBI" id="CHEBI:57685"/>
    </ligand>
</feature>
<keyword evidence="3 9" id="KW-0479">Metal-binding</keyword>
<feature type="binding site" evidence="9">
    <location>
        <begin position="167"/>
        <end position="172"/>
    </location>
    <ligand>
        <name>sn-glycerol 1-phosphate</name>
        <dbReference type="ChEBI" id="CHEBI:57685"/>
    </ligand>
</feature>
<comment type="pathway">
    <text evidence="9">Membrane lipid metabolism; glycerophospholipid metabolism.</text>
</comment>
<comment type="caution">
    <text evidence="9">Lacks conserved residue(s) required for the propagation of feature annotation.</text>
</comment>
<dbReference type="AlphaFoldDB" id="A0A7X0VXQ8"/>
<evidence type="ECO:0000256" key="5">
    <source>
        <dbReference type="ARBA" id="ARBA00023098"/>
    </source>
</evidence>
<feature type="binding site" evidence="9">
    <location>
        <position position="22"/>
    </location>
    <ligand>
        <name>Mg(2+)</name>
        <dbReference type="ChEBI" id="CHEBI:18420"/>
    </ligand>
</feature>
<evidence type="ECO:0000256" key="6">
    <source>
        <dbReference type="ARBA" id="ARBA00023209"/>
    </source>
</evidence>
<comment type="function">
    <text evidence="9">Prenyltransferase that catalyzes in vivo the transfer of the heptaprenyl moiety of heptaprenyl pyrophosphate (HepPP; 35 carbon atoms) to the C3 hydroxyl of sn-glycerol-1-phosphate (G1P), producing heptaprenylglyceryl phosphate (HepGP). This reaction is an ether-bond-formation step in the biosynthesis of archaea-type G1P-based membrane lipids found in Bacillales.</text>
</comment>
<dbReference type="InterPro" id="IPR039074">
    <property type="entry name" value="GGGP/HepGP_synthase_I"/>
</dbReference>
<dbReference type="InterPro" id="IPR008205">
    <property type="entry name" value="GGGP_HepGP_synthase"/>
</dbReference>
<dbReference type="EMBL" id="JACJVO010000018">
    <property type="protein sequence ID" value="MBB6732173.1"/>
    <property type="molecule type" value="Genomic_DNA"/>
</dbReference>
<comment type="similarity">
    <text evidence="9">Belongs to the GGGP/HepGP synthase family. Group I subfamily.</text>
</comment>
<feature type="binding site" evidence="9">
    <location>
        <position position="48"/>
    </location>
    <ligand>
        <name>Mg(2+)</name>
        <dbReference type="ChEBI" id="CHEBI:18420"/>
    </ligand>
</feature>
<comment type="cofactor">
    <cofactor evidence="9">
        <name>Mg(2+)</name>
        <dbReference type="ChEBI" id="CHEBI:18420"/>
    </cofactor>
</comment>
<keyword evidence="11" id="KW-1185">Reference proteome</keyword>
<keyword evidence="1 9" id="KW-0444">Lipid biosynthesis</keyword>
<dbReference type="NCBIfam" id="NF003199">
    <property type="entry name" value="PRK04169.1-3"/>
    <property type="match status" value="1"/>
</dbReference>
<comment type="catalytic activity">
    <reaction evidence="8 9">
        <text>sn-glycerol 1-phosphate + all-trans-heptaprenyl diphosphate = 3-heptaprenyl-sn-glycero-1-phosphate + diphosphate</text>
        <dbReference type="Rhea" id="RHEA:33495"/>
        <dbReference type="ChEBI" id="CHEBI:33019"/>
        <dbReference type="ChEBI" id="CHEBI:57685"/>
        <dbReference type="ChEBI" id="CHEBI:58206"/>
        <dbReference type="ChEBI" id="CHEBI:64781"/>
        <dbReference type="EC" id="2.5.1.n9"/>
    </reaction>
</comment>
<dbReference type="SUPFAM" id="SSF51395">
    <property type="entry name" value="FMN-linked oxidoreductases"/>
    <property type="match status" value="1"/>
</dbReference>